<keyword evidence="2" id="KW-0560">Oxidoreductase</keyword>
<dbReference type="AlphaFoldDB" id="A0A0B1RYE2"/>
<dbReference type="GO" id="GO:0004497">
    <property type="term" value="F:monooxygenase activity"/>
    <property type="evidence" value="ECO:0007669"/>
    <property type="project" value="UniProtKB-KW"/>
</dbReference>
<keyword evidence="4" id="KW-1185">Reference proteome</keyword>
<organism evidence="3 4">
    <name type="scientific">Oesophagostomum dentatum</name>
    <name type="common">Nodular worm</name>
    <dbReference type="NCBI Taxonomy" id="61180"/>
    <lineage>
        <taxon>Eukaryota</taxon>
        <taxon>Metazoa</taxon>
        <taxon>Ecdysozoa</taxon>
        <taxon>Nematoda</taxon>
        <taxon>Chromadorea</taxon>
        <taxon>Rhabditida</taxon>
        <taxon>Rhabditina</taxon>
        <taxon>Rhabditomorpha</taxon>
        <taxon>Strongyloidea</taxon>
        <taxon>Strongylidae</taxon>
        <taxon>Oesophagostomum</taxon>
    </lineage>
</organism>
<sequence length="117" mass="13342">MFLVVASFLICATALYLWLFYEKVRRYPKGPTPLPIVGNLLSVNFRKLHEELSEYSKVYGNVFTVWLPMPYVVITDYEAIKEAFAKKGEDFSGRCNSFPDSAFQNVENGGVIFSEVI</sequence>
<evidence type="ECO:0000313" key="3">
    <source>
        <dbReference type="EMBL" id="KHJ76050.1"/>
    </source>
</evidence>
<dbReference type="GO" id="GO:0005506">
    <property type="term" value="F:iron ion binding"/>
    <property type="evidence" value="ECO:0007669"/>
    <property type="project" value="InterPro"/>
</dbReference>
<dbReference type="InterPro" id="IPR002401">
    <property type="entry name" value="Cyt_P450_E_grp-I"/>
</dbReference>
<dbReference type="PANTHER" id="PTHR24284">
    <property type="entry name" value="CYTOCHROME P450 FAMILY"/>
    <property type="match status" value="1"/>
</dbReference>
<reference evidence="3 4" key="1">
    <citation type="submission" date="2014-03" db="EMBL/GenBank/DDBJ databases">
        <title>Draft genome of the hookworm Oesophagostomum dentatum.</title>
        <authorList>
            <person name="Mitreva M."/>
        </authorList>
    </citation>
    <scope>NUCLEOTIDE SEQUENCE [LARGE SCALE GENOMIC DNA]</scope>
    <source>
        <strain evidence="3 4">OD-Hann</strain>
    </source>
</reference>
<dbReference type="Pfam" id="PF00067">
    <property type="entry name" value="p450"/>
    <property type="match status" value="1"/>
</dbReference>
<dbReference type="PANTHER" id="PTHR24284:SF1">
    <property type="entry name" value="CYTOCHROME P450 FAMILY"/>
    <property type="match status" value="1"/>
</dbReference>
<evidence type="ECO:0000256" key="1">
    <source>
        <dbReference type="ARBA" id="ARBA00010617"/>
    </source>
</evidence>
<dbReference type="PRINTS" id="PR00463">
    <property type="entry name" value="EP450I"/>
</dbReference>
<keyword evidence="2" id="KW-0503">Monooxygenase</keyword>
<dbReference type="Gene3D" id="1.10.630.10">
    <property type="entry name" value="Cytochrome P450"/>
    <property type="match status" value="1"/>
</dbReference>
<dbReference type="InterPro" id="IPR001128">
    <property type="entry name" value="Cyt_P450"/>
</dbReference>
<dbReference type="GO" id="GO:0016705">
    <property type="term" value="F:oxidoreductase activity, acting on paired donors, with incorporation or reduction of molecular oxygen"/>
    <property type="evidence" value="ECO:0007669"/>
    <property type="project" value="InterPro"/>
</dbReference>
<evidence type="ECO:0008006" key="5">
    <source>
        <dbReference type="Google" id="ProtNLM"/>
    </source>
</evidence>
<accession>A0A0B1RYE2</accession>
<protein>
    <recommendedName>
        <fullName evidence="5">Unspecific monooxygenase</fullName>
    </recommendedName>
</protein>
<dbReference type="InterPro" id="IPR036396">
    <property type="entry name" value="Cyt_P450_sf"/>
</dbReference>
<proteinExistence type="inferred from homology"/>
<dbReference type="Proteomes" id="UP000053660">
    <property type="component" value="Unassembled WGS sequence"/>
</dbReference>
<evidence type="ECO:0000313" key="4">
    <source>
        <dbReference type="Proteomes" id="UP000053660"/>
    </source>
</evidence>
<dbReference type="OrthoDB" id="5837859at2759"/>
<dbReference type="EMBL" id="KN612141">
    <property type="protein sequence ID" value="KHJ76050.1"/>
    <property type="molecule type" value="Genomic_DNA"/>
</dbReference>
<comment type="similarity">
    <text evidence="1">Belongs to the cytochrome P450 family.</text>
</comment>
<name>A0A0B1RYE2_OESDE</name>
<dbReference type="GO" id="GO:0020037">
    <property type="term" value="F:heme binding"/>
    <property type="evidence" value="ECO:0007669"/>
    <property type="project" value="InterPro"/>
</dbReference>
<gene>
    <name evidence="3" type="ORF">OESDEN_24331</name>
</gene>
<evidence type="ECO:0000256" key="2">
    <source>
        <dbReference type="ARBA" id="ARBA00023033"/>
    </source>
</evidence>
<dbReference type="SUPFAM" id="SSF48264">
    <property type="entry name" value="Cytochrome P450"/>
    <property type="match status" value="1"/>
</dbReference>